<proteinExistence type="predicted"/>
<reference evidence="1" key="1">
    <citation type="submission" date="2020-03" db="EMBL/GenBank/DDBJ databases">
        <authorList>
            <person name="Guo F."/>
        </authorList>
    </citation>
    <scope>NUCLEOTIDE SEQUENCE</scope>
    <source>
        <strain evidence="1">JCM 30134</strain>
    </source>
</reference>
<evidence type="ECO:0000313" key="1">
    <source>
        <dbReference type="EMBL" id="NHO67226.1"/>
    </source>
</evidence>
<keyword evidence="2" id="KW-1185">Reference proteome</keyword>
<accession>A0A9E5MMZ0</accession>
<gene>
    <name evidence="1" type="ORF">G8770_16885</name>
</gene>
<sequence>MSEPESSVLGPSCLSTICCPDVAAVVEDYCHYLHLKVAATSIVDELLAEFWQCPELVGANMTVLANACGEPWLRLVEVKGIERLAPLKYHGWMALEVLVENVDSLIDGLTASPFKILRPVANLELSDNIRACQVEGPCGEVYYFTQIKGDVPPFDLPRARCVVDRLFIPVLCAPDRQASQRFYESFPGTSGLAFDTKITVINQAYGLPLNQQHPVATLMLRDQCLIEIDEIDAALTPPAASMRANIASIGFEVDDLDVLTLDWLSPPRKLAALPYSGRRVGLARGPAGEWLELIER</sequence>
<dbReference type="SUPFAM" id="SSF54593">
    <property type="entry name" value="Glyoxalase/Bleomycin resistance protein/Dihydroxybiphenyl dioxygenase"/>
    <property type="match status" value="1"/>
</dbReference>
<evidence type="ECO:0000313" key="2">
    <source>
        <dbReference type="Proteomes" id="UP000787472"/>
    </source>
</evidence>
<dbReference type="AlphaFoldDB" id="A0A9E5MMZ0"/>
<comment type="caution">
    <text evidence="1">The sequence shown here is derived from an EMBL/GenBank/DDBJ whole genome shotgun (WGS) entry which is preliminary data.</text>
</comment>
<protein>
    <submittedName>
        <fullName evidence="1">Uncharacterized protein</fullName>
    </submittedName>
</protein>
<dbReference type="Proteomes" id="UP000787472">
    <property type="component" value="Unassembled WGS sequence"/>
</dbReference>
<dbReference type="RefSeq" id="WP_167189539.1">
    <property type="nucleotide sequence ID" value="NZ_JAAONZ010000015.1"/>
</dbReference>
<name>A0A9E5MMZ0_9GAMM</name>
<dbReference type="EMBL" id="JAAONZ010000015">
    <property type="protein sequence ID" value="NHO67226.1"/>
    <property type="molecule type" value="Genomic_DNA"/>
</dbReference>
<dbReference type="InterPro" id="IPR029068">
    <property type="entry name" value="Glyas_Bleomycin-R_OHBP_Dase"/>
</dbReference>
<organism evidence="1 2">
    <name type="scientific">Pseudomaricurvus hydrocarbonicus</name>
    <dbReference type="NCBI Taxonomy" id="1470433"/>
    <lineage>
        <taxon>Bacteria</taxon>
        <taxon>Pseudomonadati</taxon>
        <taxon>Pseudomonadota</taxon>
        <taxon>Gammaproteobacteria</taxon>
        <taxon>Cellvibrionales</taxon>
        <taxon>Cellvibrionaceae</taxon>
        <taxon>Pseudomaricurvus</taxon>
    </lineage>
</organism>